<dbReference type="Gene3D" id="3.30.1150.10">
    <property type="match status" value="1"/>
</dbReference>
<evidence type="ECO:0000256" key="1">
    <source>
        <dbReference type="SAM" id="Phobius"/>
    </source>
</evidence>
<feature type="transmembrane region" description="Helical" evidence="1">
    <location>
        <begin position="33"/>
        <end position="52"/>
    </location>
</feature>
<keyword evidence="5" id="KW-1185">Reference proteome</keyword>
<dbReference type="InterPro" id="IPR008756">
    <property type="entry name" value="Peptidase_M56"/>
</dbReference>
<dbReference type="Pfam" id="PF05569">
    <property type="entry name" value="Peptidase_M56"/>
    <property type="match status" value="1"/>
</dbReference>
<dbReference type="EMBL" id="BMGM01000007">
    <property type="protein sequence ID" value="GGE37583.1"/>
    <property type="molecule type" value="Genomic_DNA"/>
</dbReference>
<feature type="domain" description="TonB C-terminal" evidence="2">
    <location>
        <begin position="446"/>
        <end position="513"/>
    </location>
</feature>
<keyword evidence="1" id="KW-1133">Transmembrane helix</keyword>
<accession>A0ABQ1SFU2</accession>
<evidence type="ECO:0000259" key="2">
    <source>
        <dbReference type="Pfam" id="PF03544"/>
    </source>
</evidence>
<keyword evidence="1" id="KW-0472">Membrane</keyword>
<protein>
    <recommendedName>
        <fullName evidence="6">BlaR1 peptidase M56</fullName>
    </recommendedName>
</protein>
<reference evidence="5" key="1">
    <citation type="journal article" date="2019" name="Int. J. Syst. Evol. Microbiol.">
        <title>The Global Catalogue of Microorganisms (GCM) 10K type strain sequencing project: providing services to taxonomists for standard genome sequencing and annotation.</title>
        <authorList>
            <consortium name="The Broad Institute Genomics Platform"/>
            <consortium name="The Broad Institute Genome Sequencing Center for Infectious Disease"/>
            <person name="Wu L."/>
            <person name="Ma J."/>
        </authorList>
    </citation>
    <scope>NUCLEOTIDE SEQUENCE [LARGE SCALE GENOMIC DNA]</scope>
    <source>
        <strain evidence="5">CGMCC 1.12931</strain>
    </source>
</reference>
<comment type="caution">
    <text evidence="4">The sequence shown here is derived from an EMBL/GenBank/DDBJ whole genome shotgun (WGS) entry which is preliminary data.</text>
</comment>
<dbReference type="Pfam" id="PF03544">
    <property type="entry name" value="TonB_C"/>
    <property type="match status" value="1"/>
</dbReference>
<evidence type="ECO:0000259" key="3">
    <source>
        <dbReference type="Pfam" id="PF05569"/>
    </source>
</evidence>
<dbReference type="PANTHER" id="PTHR34978:SF3">
    <property type="entry name" value="SLR0241 PROTEIN"/>
    <property type="match status" value="1"/>
</dbReference>
<dbReference type="PANTHER" id="PTHR34978">
    <property type="entry name" value="POSSIBLE SENSOR-TRANSDUCER PROTEIN BLAR"/>
    <property type="match status" value="1"/>
</dbReference>
<sequence length="526" mass="60882">MPILIQILFYQGLFLLVYQLIKKEPFFQLNRFYLLFTLIASFALPFVEWNWFQFNLEQETFQKLNAINLPEVVIGNDAASTTKNTQQHTSIQYMAILENLYFLGFSIAVSLLYIKVEGLIQLIQENNSLPKPNCKLVYLKGEHEAFSFYNYVFIGEEICPKQQITILAHEQQHVKLKHSLDNSFVAALRVFMWFNPLLYYYQKELQLLHEYQADAKVCEQHNPKTYAWQLLNSAFKTKNMSLMSSFYHSSFIKNRITMLQKRNKNSQSIFKYAIVTPILLMAFSFNLVAQSSLPKDEQVLLEKYKKEIAELVEQGDMSVYYDYVINVEKDENNMLTKDAFYRMKAFGILANEKGMKPTKKLDKALLTEDYSAYTKRMNKRKEIVVMGSAKKENKKIEYNSDVPFASVDRVPIYPGCDESLNNNELRKCMSEKIQQHVNSNFKTSVASKLGIEGQTRIYVRFAIAKDGNIADVNARAAHPDLSDEGERVVNSLPKMKPGIHNKEAVNVIYTLPITLMVPEKEETEGK</sequence>
<dbReference type="Proteomes" id="UP000599179">
    <property type="component" value="Unassembled WGS sequence"/>
</dbReference>
<keyword evidence="1" id="KW-0812">Transmembrane</keyword>
<proteinExistence type="predicted"/>
<dbReference type="InterPro" id="IPR052173">
    <property type="entry name" value="Beta-lactam_resp_regulator"/>
</dbReference>
<dbReference type="RefSeq" id="WP_188458709.1">
    <property type="nucleotide sequence ID" value="NZ_BMGM01000007.1"/>
</dbReference>
<dbReference type="InterPro" id="IPR037682">
    <property type="entry name" value="TonB_C"/>
</dbReference>
<evidence type="ECO:0000313" key="4">
    <source>
        <dbReference type="EMBL" id="GGE37583.1"/>
    </source>
</evidence>
<gene>
    <name evidence="4" type="ORF">GCM10010832_17270</name>
</gene>
<evidence type="ECO:0000313" key="5">
    <source>
        <dbReference type="Proteomes" id="UP000599179"/>
    </source>
</evidence>
<feature type="transmembrane region" description="Helical" evidence="1">
    <location>
        <begin position="6"/>
        <end position="21"/>
    </location>
</feature>
<evidence type="ECO:0008006" key="6">
    <source>
        <dbReference type="Google" id="ProtNLM"/>
    </source>
</evidence>
<feature type="domain" description="Peptidase M56" evidence="3">
    <location>
        <begin position="163"/>
        <end position="259"/>
    </location>
</feature>
<dbReference type="SUPFAM" id="SSF74653">
    <property type="entry name" value="TolA/TonB C-terminal domain"/>
    <property type="match status" value="1"/>
</dbReference>
<feature type="transmembrane region" description="Helical" evidence="1">
    <location>
        <begin position="269"/>
        <end position="289"/>
    </location>
</feature>
<feature type="transmembrane region" description="Helical" evidence="1">
    <location>
        <begin position="91"/>
        <end position="114"/>
    </location>
</feature>
<organism evidence="4 5">
    <name type="scientific">Psychroflexus planctonicus</name>
    <dbReference type="NCBI Taxonomy" id="1526575"/>
    <lineage>
        <taxon>Bacteria</taxon>
        <taxon>Pseudomonadati</taxon>
        <taxon>Bacteroidota</taxon>
        <taxon>Flavobacteriia</taxon>
        <taxon>Flavobacteriales</taxon>
        <taxon>Flavobacteriaceae</taxon>
        <taxon>Psychroflexus</taxon>
    </lineage>
</organism>
<name>A0ABQ1SFU2_9FLAO</name>